<dbReference type="InterPro" id="IPR015854">
    <property type="entry name" value="ABC_transpr_LolD-like"/>
</dbReference>
<comment type="caution">
    <text evidence="5">The sequence shown here is derived from an EMBL/GenBank/DDBJ whole genome shotgun (WGS) entry which is preliminary data.</text>
</comment>
<dbReference type="InterPro" id="IPR003593">
    <property type="entry name" value="AAA+_ATPase"/>
</dbReference>
<gene>
    <name evidence="5" type="ORF">AQJ64_32765</name>
</gene>
<evidence type="ECO:0000313" key="5">
    <source>
        <dbReference type="EMBL" id="KUN77975.1"/>
    </source>
</evidence>
<dbReference type="PROSITE" id="PS50893">
    <property type="entry name" value="ABC_TRANSPORTER_2"/>
    <property type="match status" value="1"/>
</dbReference>
<keyword evidence="3 5" id="KW-0067">ATP-binding</keyword>
<proteinExistence type="predicted"/>
<dbReference type="OrthoDB" id="9802264at2"/>
<dbReference type="AlphaFoldDB" id="A0A101SPN9"/>
<feature type="domain" description="ABC transporter" evidence="4">
    <location>
        <begin position="11"/>
        <end position="248"/>
    </location>
</feature>
<dbReference type="Pfam" id="PF00005">
    <property type="entry name" value="ABC_tran"/>
    <property type="match status" value="1"/>
</dbReference>
<dbReference type="GO" id="GO:0005886">
    <property type="term" value="C:plasma membrane"/>
    <property type="evidence" value="ECO:0007669"/>
    <property type="project" value="TreeGrafter"/>
</dbReference>
<dbReference type="InterPro" id="IPR027417">
    <property type="entry name" value="P-loop_NTPase"/>
</dbReference>
<dbReference type="InterPro" id="IPR017871">
    <property type="entry name" value="ABC_transporter-like_CS"/>
</dbReference>
<dbReference type="PROSITE" id="PS00211">
    <property type="entry name" value="ABC_TRANSPORTER_1"/>
    <property type="match status" value="1"/>
</dbReference>
<sequence>MTTATALTTAARVADAVKVYGVGDTAVRALDGVSVAFPAGRFTAIMGPSGSGKSTLMHCAAGLDTLTSGAAWIGDTELGALDDRRLTLLRRDRVGFVFQSFNLVPTLTVEENIRLPLDLAGAAGEAEWIDALVDTVGLRDRLHHRPSQLSGGQQQRVAVARAFAGRPDVVFADEPTGNLDSRTGGEVLGLLAGTVRRTGRTVVMVTHDPVAAAHADEVVFLADGRLVDRMESPTADLVLDRMKAFEVPS</sequence>
<evidence type="ECO:0000256" key="1">
    <source>
        <dbReference type="ARBA" id="ARBA00022448"/>
    </source>
</evidence>
<dbReference type="GO" id="GO:0016887">
    <property type="term" value="F:ATP hydrolysis activity"/>
    <property type="evidence" value="ECO:0007669"/>
    <property type="project" value="InterPro"/>
</dbReference>
<dbReference type="PANTHER" id="PTHR24220">
    <property type="entry name" value="IMPORT ATP-BINDING PROTEIN"/>
    <property type="match status" value="1"/>
</dbReference>
<dbReference type="GO" id="GO:0022857">
    <property type="term" value="F:transmembrane transporter activity"/>
    <property type="evidence" value="ECO:0007669"/>
    <property type="project" value="UniProtKB-ARBA"/>
</dbReference>
<reference evidence="5 6" key="1">
    <citation type="submission" date="2015-10" db="EMBL/GenBank/DDBJ databases">
        <title>Draft genome sequence of Streptomyces griseoruber DSM 40281, type strain for the species Streptomyces griseoruber.</title>
        <authorList>
            <person name="Ruckert C."/>
            <person name="Winkler A."/>
            <person name="Kalinowski J."/>
            <person name="Kampfer P."/>
            <person name="Glaeser S."/>
        </authorList>
    </citation>
    <scope>NUCLEOTIDE SEQUENCE [LARGE SCALE GENOMIC DNA]</scope>
    <source>
        <strain evidence="5 6">DSM 40281</strain>
    </source>
</reference>
<dbReference type="FunFam" id="3.40.50.300:FF:000032">
    <property type="entry name" value="Export ABC transporter ATP-binding protein"/>
    <property type="match status" value="1"/>
</dbReference>
<dbReference type="CDD" id="cd03255">
    <property type="entry name" value="ABC_MJ0796_LolCDE_FtsE"/>
    <property type="match status" value="1"/>
</dbReference>
<keyword evidence="1" id="KW-0813">Transport</keyword>
<dbReference type="Proteomes" id="UP000052982">
    <property type="component" value="Unassembled WGS sequence"/>
</dbReference>
<dbReference type="GO" id="GO:0098796">
    <property type="term" value="C:membrane protein complex"/>
    <property type="evidence" value="ECO:0007669"/>
    <property type="project" value="UniProtKB-ARBA"/>
</dbReference>
<name>A0A101SPN9_9ACTN</name>
<dbReference type="PANTHER" id="PTHR24220:SF685">
    <property type="entry name" value="ABC TRANSPORTER RELATED"/>
    <property type="match status" value="1"/>
</dbReference>
<dbReference type="GO" id="GO:0005524">
    <property type="term" value="F:ATP binding"/>
    <property type="evidence" value="ECO:0007669"/>
    <property type="project" value="UniProtKB-KW"/>
</dbReference>
<evidence type="ECO:0000259" key="4">
    <source>
        <dbReference type="PROSITE" id="PS50893"/>
    </source>
</evidence>
<dbReference type="RefSeq" id="WP_055634137.1">
    <property type="nucleotide sequence ID" value="NZ_JBIRRP010000004.1"/>
</dbReference>
<dbReference type="STRING" id="1943.AQJ64_32765"/>
<dbReference type="InterPro" id="IPR003439">
    <property type="entry name" value="ABC_transporter-like_ATP-bd"/>
</dbReference>
<dbReference type="Gene3D" id="3.40.50.300">
    <property type="entry name" value="P-loop containing nucleotide triphosphate hydrolases"/>
    <property type="match status" value="1"/>
</dbReference>
<evidence type="ECO:0000256" key="2">
    <source>
        <dbReference type="ARBA" id="ARBA00022741"/>
    </source>
</evidence>
<dbReference type="EMBL" id="LMWW01000055">
    <property type="protein sequence ID" value="KUN77975.1"/>
    <property type="molecule type" value="Genomic_DNA"/>
</dbReference>
<evidence type="ECO:0000256" key="3">
    <source>
        <dbReference type="ARBA" id="ARBA00022840"/>
    </source>
</evidence>
<protein>
    <submittedName>
        <fullName evidence="5">Peptide ABC transporter ATP-binding protein</fullName>
    </submittedName>
</protein>
<organism evidence="5 6">
    <name type="scientific">Streptomyces griseoruber</name>
    <dbReference type="NCBI Taxonomy" id="1943"/>
    <lineage>
        <taxon>Bacteria</taxon>
        <taxon>Bacillati</taxon>
        <taxon>Actinomycetota</taxon>
        <taxon>Actinomycetes</taxon>
        <taxon>Kitasatosporales</taxon>
        <taxon>Streptomycetaceae</taxon>
        <taxon>Streptomyces</taxon>
    </lineage>
</organism>
<keyword evidence="6" id="KW-1185">Reference proteome</keyword>
<dbReference type="SMART" id="SM00382">
    <property type="entry name" value="AAA"/>
    <property type="match status" value="1"/>
</dbReference>
<accession>A0A101SPN9</accession>
<dbReference type="SUPFAM" id="SSF52540">
    <property type="entry name" value="P-loop containing nucleoside triphosphate hydrolases"/>
    <property type="match status" value="1"/>
</dbReference>
<keyword evidence="2" id="KW-0547">Nucleotide-binding</keyword>
<dbReference type="InterPro" id="IPR017911">
    <property type="entry name" value="MacB-like_ATP-bd"/>
</dbReference>
<evidence type="ECO:0000313" key="6">
    <source>
        <dbReference type="Proteomes" id="UP000052982"/>
    </source>
</evidence>